<name>A0A1G9XMA3_9EURY</name>
<dbReference type="RefSeq" id="WP_089733759.1">
    <property type="nucleotide sequence ID" value="NZ_FNIA01000011.1"/>
</dbReference>
<dbReference type="AlphaFoldDB" id="A0A1G9XMA3"/>
<accession>A0A1G9XMA3</accession>
<gene>
    <name evidence="1" type="ORF">SAMN05192554_11110</name>
</gene>
<sequence length="151" mass="16129">MERTLSRRGLLASVAASLGLLGGCLDGSTEDDGPPRLGAVELRNGHDRAHDVRVTVLDDGETMYERAVSLDAASDGEQTGRVLTGEFDTVQDGLTVEYAVDGGERERVRTADFGDEPCYVLLIRIGDGGDDSTFTTTGYECEAAQNGRIRS</sequence>
<evidence type="ECO:0000313" key="2">
    <source>
        <dbReference type="Proteomes" id="UP000199370"/>
    </source>
</evidence>
<proteinExistence type="predicted"/>
<organism evidence="1 2">
    <name type="scientific">Haloarchaeobius iranensis</name>
    <dbReference type="NCBI Taxonomy" id="996166"/>
    <lineage>
        <taxon>Archaea</taxon>
        <taxon>Methanobacteriati</taxon>
        <taxon>Methanobacteriota</taxon>
        <taxon>Stenosarchaea group</taxon>
        <taxon>Halobacteria</taxon>
        <taxon>Halobacteriales</taxon>
        <taxon>Halorubellaceae</taxon>
        <taxon>Haloarchaeobius</taxon>
    </lineage>
</organism>
<reference evidence="1 2" key="1">
    <citation type="submission" date="2016-10" db="EMBL/GenBank/DDBJ databases">
        <authorList>
            <person name="de Groot N.N."/>
        </authorList>
    </citation>
    <scope>NUCLEOTIDE SEQUENCE [LARGE SCALE GENOMIC DNA]</scope>
    <source>
        <strain evidence="2">EB21,IBRC-M 10013,KCTC 4048</strain>
    </source>
</reference>
<dbReference type="EMBL" id="FNIA01000011">
    <property type="protein sequence ID" value="SDM97373.1"/>
    <property type="molecule type" value="Genomic_DNA"/>
</dbReference>
<evidence type="ECO:0000313" key="1">
    <source>
        <dbReference type="EMBL" id="SDM97373.1"/>
    </source>
</evidence>
<keyword evidence="2" id="KW-1185">Reference proteome</keyword>
<protein>
    <submittedName>
        <fullName evidence="1">Uncharacterized protein</fullName>
    </submittedName>
</protein>
<dbReference type="Proteomes" id="UP000199370">
    <property type="component" value="Unassembled WGS sequence"/>
</dbReference>
<dbReference type="PROSITE" id="PS51257">
    <property type="entry name" value="PROKAR_LIPOPROTEIN"/>
    <property type="match status" value="1"/>
</dbReference>